<dbReference type="EMBL" id="GG662793">
    <property type="protein sequence ID" value="EAR90862.2"/>
    <property type="molecule type" value="Genomic_DNA"/>
</dbReference>
<keyword evidence="3" id="KW-1185">Reference proteome</keyword>
<accession>I7M7A5</accession>
<proteinExistence type="predicted"/>
<dbReference type="STRING" id="312017.I7M7A5"/>
<dbReference type="InParanoid" id="I7M7A5"/>
<protein>
    <submittedName>
        <fullName evidence="2">Uncharacterized protein</fullName>
    </submittedName>
</protein>
<evidence type="ECO:0000313" key="2">
    <source>
        <dbReference type="EMBL" id="EAR90862.2"/>
    </source>
</evidence>
<dbReference type="GeneID" id="7827532"/>
<gene>
    <name evidence="2" type="ORF">TTHERM_00143680</name>
</gene>
<feature type="coiled-coil region" evidence="1">
    <location>
        <begin position="144"/>
        <end position="269"/>
    </location>
</feature>
<evidence type="ECO:0000256" key="1">
    <source>
        <dbReference type="SAM" id="Coils"/>
    </source>
</evidence>
<sequence length="824" mass="97764">MSDYRQEVEKKLSKRSQSNEVSMIVQDILNQNNQNNNTQISYHLQTGPLSANTTFNQQNILNSTFNRRKESARASYTNIMDRSWIGKQDKDGILIYCNELNRQIEQKNQELNKAYKECSIYKVAVEQKIQECLRDGSNPLNPVVELLQKERNDLKSEIIELSASENFLKDEISRLEQEGNQKEKILREYEAFLESKDKTILELKDKFELDQKKNEQLNHEIINFQEVYDSKEKLQAQLENRIYVLEQENMELRARLENTEMEYKGYLGQFEGEKTKILEENQRFNNLKDNLSETFSVIGQFINDFSKVTKLKNVQSITVDSFHKMISQFDFNVQTQEVESIDFLQKWIVSLFEQVEFQTNMILKLEEEAEANNDRIKDLQKDLYESVNIGRIFKEKEIKLLKEIEMIKRNYEEDRGQIQNNLQKENQFIIENEQTKNEIRNLTEQLQTAHEQVQNLHEEMETSQQLHQAKEQQEKILKETIDELQNESERMKNQKEIFQNALFKLCHILPHVELEQLIKDFIQNSEQLYLAQIEQEQQELQFQENDEDLKKSVKEDTLNSRQIISKRKVVEQVRENLKNVVSKCRKLRERESYILNEIDKISQLEKQRIEKSLTIEREFYKMKSLMQYEQKRNEALMRQADQSPNTILLKNSNIYQQSPNYSDIQSQRNQFLSSNDLDYQKQSEFNNKENERDQNIKLKTEDDQQSQQIYNQIDRLDAQSIRNKIAKQQSLSRQISASMLDVNKDKIINNLLSSNISLRNNVTTLKNSSSLNNLNLNYGKKTSIDIQYSMLGSQDKNAMLRMKLEDKLMNSKRNLGLTYKQNQL</sequence>
<feature type="coiled-coil region" evidence="1">
    <location>
        <begin position="362"/>
        <end position="501"/>
    </location>
</feature>
<dbReference type="RefSeq" id="XP_001011107.2">
    <property type="nucleotide sequence ID" value="XM_001011107.3"/>
</dbReference>
<name>I7M7A5_TETTS</name>
<dbReference type="AlphaFoldDB" id="I7M7A5"/>
<evidence type="ECO:0000313" key="3">
    <source>
        <dbReference type="Proteomes" id="UP000009168"/>
    </source>
</evidence>
<keyword evidence="1" id="KW-0175">Coiled coil</keyword>
<organism evidence="2 3">
    <name type="scientific">Tetrahymena thermophila (strain SB210)</name>
    <dbReference type="NCBI Taxonomy" id="312017"/>
    <lineage>
        <taxon>Eukaryota</taxon>
        <taxon>Sar</taxon>
        <taxon>Alveolata</taxon>
        <taxon>Ciliophora</taxon>
        <taxon>Intramacronucleata</taxon>
        <taxon>Oligohymenophorea</taxon>
        <taxon>Hymenostomatida</taxon>
        <taxon>Tetrahymenina</taxon>
        <taxon>Tetrahymenidae</taxon>
        <taxon>Tetrahymena</taxon>
    </lineage>
</organism>
<dbReference type="HOGENOM" id="CLU_343734_0_0_1"/>
<dbReference type="Proteomes" id="UP000009168">
    <property type="component" value="Unassembled WGS sequence"/>
</dbReference>
<reference evidence="3" key="1">
    <citation type="journal article" date="2006" name="PLoS Biol.">
        <title>Macronuclear genome sequence of the ciliate Tetrahymena thermophila, a model eukaryote.</title>
        <authorList>
            <person name="Eisen J.A."/>
            <person name="Coyne R.S."/>
            <person name="Wu M."/>
            <person name="Wu D."/>
            <person name="Thiagarajan M."/>
            <person name="Wortman J.R."/>
            <person name="Badger J.H."/>
            <person name="Ren Q."/>
            <person name="Amedeo P."/>
            <person name="Jones K.M."/>
            <person name="Tallon L.J."/>
            <person name="Delcher A.L."/>
            <person name="Salzberg S.L."/>
            <person name="Silva J.C."/>
            <person name="Haas B.J."/>
            <person name="Majoros W.H."/>
            <person name="Farzad M."/>
            <person name="Carlton J.M."/>
            <person name="Smith R.K. Jr."/>
            <person name="Garg J."/>
            <person name="Pearlman R.E."/>
            <person name="Karrer K.M."/>
            <person name="Sun L."/>
            <person name="Manning G."/>
            <person name="Elde N.C."/>
            <person name="Turkewitz A.P."/>
            <person name="Asai D.J."/>
            <person name="Wilkes D.E."/>
            <person name="Wang Y."/>
            <person name="Cai H."/>
            <person name="Collins K."/>
            <person name="Stewart B.A."/>
            <person name="Lee S.R."/>
            <person name="Wilamowska K."/>
            <person name="Weinberg Z."/>
            <person name="Ruzzo W.L."/>
            <person name="Wloga D."/>
            <person name="Gaertig J."/>
            <person name="Frankel J."/>
            <person name="Tsao C.-C."/>
            <person name="Gorovsky M.A."/>
            <person name="Keeling P.J."/>
            <person name="Waller R.F."/>
            <person name="Patron N.J."/>
            <person name="Cherry J.M."/>
            <person name="Stover N.A."/>
            <person name="Krieger C.J."/>
            <person name="del Toro C."/>
            <person name="Ryder H.F."/>
            <person name="Williamson S.C."/>
            <person name="Barbeau R.A."/>
            <person name="Hamilton E.P."/>
            <person name="Orias E."/>
        </authorList>
    </citation>
    <scope>NUCLEOTIDE SEQUENCE [LARGE SCALE GENOMIC DNA]</scope>
    <source>
        <strain evidence="3">SB210</strain>
    </source>
</reference>
<dbReference type="KEGG" id="tet:TTHERM_00143680"/>